<dbReference type="AlphaFoldDB" id="A0A9N9CD48"/>
<feature type="transmembrane region" description="Helical" evidence="10">
    <location>
        <begin position="342"/>
        <end position="369"/>
    </location>
</feature>
<keyword evidence="10" id="KW-0050">Antiport</keyword>
<keyword evidence="4 10" id="KW-0109">Calcium transport</keyword>
<dbReference type="PANTHER" id="PTHR31503:SF22">
    <property type="entry name" value="VACUOLAR CALCIUM ION TRANSPORTER"/>
    <property type="match status" value="1"/>
</dbReference>
<evidence type="ECO:0000256" key="3">
    <source>
        <dbReference type="ARBA" id="ARBA00022448"/>
    </source>
</evidence>
<evidence type="ECO:0000256" key="7">
    <source>
        <dbReference type="ARBA" id="ARBA00022989"/>
    </source>
</evidence>
<evidence type="ECO:0000256" key="4">
    <source>
        <dbReference type="ARBA" id="ARBA00022568"/>
    </source>
</evidence>
<keyword evidence="6 10" id="KW-0106">Calcium</keyword>
<dbReference type="NCBIfam" id="TIGR00378">
    <property type="entry name" value="cax"/>
    <property type="match status" value="1"/>
</dbReference>
<keyword evidence="7 10" id="KW-1133">Transmembrane helix</keyword>
<organism evidence="13 14">
    <name type="scientific">Funneliformis mosseae</name>
    <name type="common">Endomycorrhizal fungus</name>
    <name type="synonym">Glomus mosseae</name>
    <dbReference type="NCBI Taxonomy" id="27381"/>
    <lineage>
        <taxon>Eukaryota</taxon>
        <taxon>Fungi</taxon>
        <taxon>Fungi incertae sedis</taxon>
        <taxon>Mucoromycota</taxon>
        <taxon>Glomeromycotina</taxon>
        <taxon>Glomeromycetes</taxon>
        <taxon>Glomerales</taxon>
        <taxon>Glomeraceae</taxon>
        <taxon>Funneliformis</taxon>
    </lineage>
</organism>
<feature type="transmembrane region" description="Helical" evidence="10">
    <location>
        <begin position="234"/>
        <end position="252"/>
    </location>
</feature>
<protein>
    <recommendedName>
        <fullName evidence="10">Vacuolar calcium ion transporter</fullName>
    </recommendedName>
</protein>
<dbReference type="GO" id="GO:0000329">
    <property type="term" value="C:fungal-type vacuole membrane"/>
    <property type="evidence" value="ECO:0007669"/>
    <property type="project" value="TreeGrafter"/>
</dbReference>
<feature type="transmembrane region" description="Helical" evidence="10">
    <location>
        <begin position="161"/>
        <end position="184"/>
    </location>
</feature>
<gene>
    <name evidence="13" type="ORF">FMOSSE_LOCUS8853</name>
</gene>
<dbReference type="GO" id="GO:0015369">
    <property type="term" value="F:calcium:proton antiporter activity"/>
    <property type="evidence" value="ECO:0007669"/>
    <property type="project" value="UniProtKB-UniRule"/>
</dbReference>
<reference evidence="13" key="1">
    <citation type="submission" date="2021-06" db="EMBL/GenBank/DDBJ databases">
        <authorList>
            <person name="Kallberg Y."/>
            <person name="Tangrot J."/>
            <person name="Rosling A."/>
        </authorList>
    </citation>
    <scope>NUCLEOTIDE SEQUENCE</scope>
    <source>
        <strain evidence="13">87-6 pot B 2015</strain>
    </source>
</reference>
<feature type="domain" description="Sodium/calcium exchanger membrane region" evidence="12">
    <location>
        <begin position="96"/>
        <end position="254"/>
    </location>
</feature>
<dbReference type="InterPro" id="IPR044880">
    <property type="entry name" value="NCX_ion-bd_dom_sf"/>
</dbReference>
<sequence length="452" mass="49156">MTSTSSTSPERQQLSLSSNNNSDYGSTSEDFHKPVTLISFDNNDAGPTPSSPVFHVSPTPTIYNSFKLLLTSSYLNWLLIFLPLGFLANALNWSDTWVFTLNFFAIVPLAKLLAFATEDVSLRIGQTLGGLLNATFGNAVELIVSIVALKEGEIRVVQASMLGSIISNLLLVLGMCFVAGGMYHDEQEFNQTAAQTSSSLMALACIGLIIPAAFNFAVGNGTTVIDFKHEILDLSHGTAIVLLIIYVLYLFFQLKTHAHLYDETETQEEQPQLSLGVSLFFLAGVTVLVALSAEYLVGSIEGIVEYSGLSKTFVGLILLPIVGNAAEHVTAITVAMKNKMDLAINVAAGSSMQIALFVTPFLVVLGWAIGVQMTLFFKTFETVVLFISVLITNYLIQDGKSNWLEGAMLLATYAIIALAFYLYPDGYLIAKFYRKVTTHRVDASSVPRVFSE</sequence>
<keyword evidence="5 10" id="KW-0812">Transmembrane</keyword>
<feature type="transmembrane region" description="Helical" evidence="10">
    <location>
        <begin position="403"/>
        <end position="423"/>
    </location>
</feature>
<dbReference type="InterPro" id="IPR004837">
    <property type="entry name" value="NaCa_Exmemb"/>
</dbReference>
<evidence type="ECO:0000256" key="5">
    <source>
        <dbReference type="ARBA" id="ARBA00022692"/>
    </source>
</evidence>
<dbReference type="InterPro" id="IPR004713">
    <property type="entry name" value="CaH_exchang"/>
</dbReference>
<dbReference type="EMBL" id="CAJVPP010002415">
    <property type="protein sequence ID" value="CAG8599165.1"/>
    <property type="molecule type" value="Genomic_DNA"/>
</dbReference>
<feature type="compositionally biased region" description="Polar residues" evidence="11">
    <location>
        <begin position="1"/>
        <end position="13"/>
    </location>
</feature>
<evidence type="ECO:0000256" key="8">
    <source>
        <dbReference type="ARBA" id="ARBA00023065"/>
    </source>
</evidence>
<dbReference type="PANTHER" id="PTHR31503">
    <property type="entry name" value="VACUOLAR CALCIUM ION TRANSPORTER"/>
    <property type="match status" value="1"/>
</dbReference>
<dbReference type="Pfam" id="PF01699">
    <property type="entry name" value="Na_Ca_ex"/>
    <property type="match status" value="2"/>
</dbReference>
<feature type="region of interest" description="Disordered" evidence="11">
    <location>
        <begin position="1"/>
        <end position="28"/>
    </location>
</feature>
<feature type="transmembrane region" description="Helical" evidence="10">
    <location>
        <begin position="375"/>
        <end position="396"/>
    </location>
</feature>
<comment type="caution">
    <text evidence="13">The sequence shown here is derived from an EMBL/GenBank/DDBJ whole genome shotgun (WGS) entry which is preliminary data.</text>
</comment>
<name>A0A9N9CD48_FUNMO</name>
<comment type="function">
    <text evidence="10">Has a role in promoting intracellular calcium ion sequestration via the exchange of calcium ions for hydrogen ions across the vacuolar membrane. Involved also in manganese ion homeostasis via its uptake into the vacuole.</text>
</comment>
<feature type="transmembrane region" description="Helical" evidence="10">
    <location>
        <begin position="196"/>
        <end position="214"/>
    </location>
</feature>
<dbReference type="Proteomes" id="UP000789375">
    <property type="component" value="Unassembled WGS sequence"/>
</dbReference>
<dbReference type="Gene3D" id="1.20.1420.30">
    <property type="entry name" value="NCX, central ion-binding region"/>
    <property type="match status" value="1"/>
</dbReference>
<feature type="transmembrane region" description="Helical" evidence="10">
    <location>
        <begin position="313"/>
        <end position="335"/>
    </location>
</feature>
<keyword evidence="9 10" id="KW-0472">Membrane</keyword>
<feature type="transmembrane region" description="Helical" evidence="10">
    <location>
        <begin position="128"/>
        <end position="149"/>
    </location>
</feature>
<evidence type="ECO:0000256" key="10">
    <source>
        <dbReference type="RuleBase" id="RU365028"/>
    </source>
</evidence>
<evidence type="ECO:0000313" key="14">
    <source>
        <dbReference type="Proteomes" id="UP000789375"/>
    </source>
</evidence>
<keyword evidence="10" id="KW-0926">Vacuole</keyword>
<dbReference type="NCBIfam" id="TIGR00846">
    <property type="entry name" value="caca2"/>
    <property type="match status" value="1"/>
</dbReference>
<evidence type="ECO:0000259" key="12">
    <source>
        <dbReference type="Pfam" id="PF01699"/>
    </source>
</evidence>
<evidence type="ECO:0000256" key="9">
    <source>
        <dbReference type="ARBA" id="ARBA00023136"/>
    </source>
</evidence>
<dbReference type="FunFam" id="1.20.1420.30:FF:000011">
    <property type="entry name" value="Vacuolar calcium ion transporter"/>
    <property type="match status" value="1"/>
</dbReference>
<accession>A0A9N9CD48</accession>
<dbReference type="InterPro" id="IPR004798">
    <property type="entry name" value="CAX-like"/>
</dbReference>
<keyword evidence="14" id="KW-1185">Reference proteome</keyword>
<keyword evidence="3 10" id="KW-0813">Transport</keyword>
<dbReference type="GO" id="GO:0012505">
    <property type="term" value="C:endomembrane system"/>
    <property type="evidence" value="ECO:0007669"/>
    <property type="project" value="UniProtKB-SubCell"/>
</dbReference>
<feature type="domain" description="Sodium/calcium exchanger membrane region" evidence="12">
    <location>
        <begin position="278"/>
        <end position="421"/>
    </location>
</feature>
<feature type="transmembrane region" description="Helical" evidence="10">
    <location>
        <begin position="74"/>
        <end position="91"/>
    </location>
</feature>
<evidence type="ECO:0000256" key="11">
    <source>
        <dbReference type="SAM" id="MobiDB-lite"/>
    </source>
</evidence>
<keyword evidence="8 10" id="KW-0406">Ion transport</keyword>
<feature type="transmembrane region" description="Helical" evidence="10">
    <location>
        <begin position="273"/>
        <end position="293"/>
    </location>
</feature>
<evidence type="ECO:0000313" key="13">
    <source>
        <dbReference type="EMBL" id="CAG8599165.1"/>
    </source>
</evidence>
<feature type="transmembrane region" description="Helical" evidence="10">
    <location>
        <begin position="97"/>
        <end position="116"/>
    </location>
</feature>
<evidence type="ECO:0000256" key="2">
    <source>
        <dbReference type="ARBA" id="ARBA00008170"/>
    </source>
</evidence>
<dbReference type="GO" id="GO:0006874">
    <property type="term" value="P:intracellular calcium ion homeostasis"/>
    <property type="evidence" value="ECO:0007669"/>
    <property type="project" value="TreeGrafter"/>
</dbReference>
<comment type="subcellular location">
    <subcellularLocation>
        <location evidence="1">Endomembrane system</location>
        <topology evidence="1">Multi-pass membrane protein</topology>
    </subcellularLocation>
    <subcellularLocation>
        <location evidence="10">Vacuole membrane</location>
    </subcellularLocation>
</comment>
<proteinExistence type="inferred from homology"/>
<evidence type="ECO:0000256" key="6">
    <source>
        <dbReference type="ARBA" id="ARBA00022837"/>
    </source>
</evidence>
<evidence type="ECO:0000256" key="1">
    <source>
        <dbReference type="ARBA" id="ARBA00004127"/>
    </source>
</evidence>
<comment type="similarity">
    <text evidence="2 10">Belongs to the Ca(2+):cation antiporter (CaCA) (TC 2.A.19) family.</text>
</comment>